<feature type="compositionally biased region" description="Low complexity" evidence="1">
    <location>
        <begin position="48"/>
        <end position="61"/>
    </location>
</feature>
<feature type="region of interest" description="Disordered" evidence="1">
    <location>
        <begin position="34"/>
        <end position="63"/>
    </location>
</feature>
<dbReference type="AlphaFoldDB" id="A0AA40BWC2"/>
<sequence>MADCTSPSTLERGESFSALAASNSISPSALERGDSFATLVDGGSNEPSGTSGNDTTTDSQGGFAGLASLMAHDPQYNMHPCFETATTELLLRSEWDIKKLIGRLQIVQTKVKVQRNTKGKSSEKSRAARQEKRLAKELKSELVTYYDLFIRLGKVVRYGEPNGKSIDGLKNWTSESFPDWHDLFGETMEADEMRSVWPRQSQIENLVMGLPTKRFGQVLCYPFLKKKQIVGGVQVRIYNYLAFFTTQYSQLEKHKELKEQV</sequence>
<evidence type="ECO:0000313" key="4">
    <source>
        <dbReference type="Proteomes" id="UP001174934"/>
    </source>
</evidence>
<gene>
    <name evidence="3" type="ORF">B0T17DRAFT_619584</name>
</gene>
<evidence type="ECO:0000259" key="2">
    <source>
        <dbReference type="Pfam" id="PF20237"/>
    </source>
</evidence>
<dbReference type="Proteomes" id="UP001174934">
    <property type="component" value="Unassembled WGS sequence"/>
</dbReference>
<reference evidence="3" key="1">
    <citation type="submission" date="2023-06" db="EMBL/GenBank/DDBJ databases">
        <title>Genome-scale phylogeny and comparative genomics of the fungal order Sordariales.</title>
        <authorList>
            <consortium name="Lawrence Berkeley National Laboratory"/>
            <person name="Hensen N."/>
            <person name="Bonometti L."/>
            <person name="Westerberg I."/>
            <person name="Brannstrom I.O."/>
            <person name="Guillou S."/>
            <person name="Cros-Aarteil S."/>
            <person name="Calhoun S."/>
            <person name="Haridas S."/>
            <person name="Kuo A."/>
            <person name="Mondo S."/>
            <person name="Pangilinan J."/>
            <person name="Riley R."/>
            <person name="LaButti K."/>
            <person name="Andreopoulos B."/>
            <person name="Lipzen A."/>
            <person name="Chen C."/>
            <person name="Yanf M."/>
            <person name="Daum C."/>
            <person name="Ng V."/>
            <person name="Clum A."/>
            <person name="Steindorff A."/>
            <person name="Ohm R."/>
            <person name="Martin F."/>
            <person name="Silar P."/>
            <person name="Natvig D."/>
            <person name="Lalanne C."/>
            <person name="Gautier V."/>
            <person name="Ament-velasquez S.L."/>
            <person name="Kruys A."/>
            <person name="Hutchinson M.I."/>
            <person name="Powell A.J."/>
            <person name="Barry K."/>
            <person name="Miller A.N."/>
            <person name="Grigoriev I.V."/>
            <person name="Debuchy R."/>
            <person name="Gladieux P."/>
            <person name="Thoren M.H."/>
            <person name="Johannesson H."/>
        </authorList>
    </citation>
    <scope>NUCLEOTIDE SEQUENCE</scope>
    <source>
        <strain evidence="3">SMH3391-2</strain>
    </source>
</reference>
<accession>A0AA40BWC2</accession>
<keyword evidence="4" id="KW-1185">Reference proteome</keyword>
<comment type="caution">
    <text evidence="3">The sequence shown here is derived from an EMBL/GenBank/DDBJ whole genome shotgun (WGS) entry which is preliminary data.</text>
</comment>
<proteinExistence type="predicted"/>
<name>A0AA40BWC2_9PEZI</name>
<evidence type="ECO:0000256" key="1">
    <source>
        <dbReference type="SAM" id="MobiDB-lite"/>
    </source>
</evidence>
<dbReference type="Pfam" id="PF20237">
    <property type="entry name" value="DUF6594"/>
    <property type="match status" value="1"/>
</dbReference>
<protein>
    <recommendedName>
        <fullName evidence="2">DUF6594 domain-containing protein</fullName>
    </recommendedName>
</protein>
<dbReference type="EMBL" id="JAULSR010000006">
    <property type="protein sequence ID" value="KAK0616009.1"/>
    <property type="molecule type" value="Genomic_DNA"/>
</dbReference>
<dbReference type="InterPro" id="IPR046529">
    <property type="entry name" value="DUF6594"/>
</dbReference>
<feature type="domain" description="DUF6594" evidence="2">
    <location>
        <begin position="64"/>
        <end position="186"/>
    </location>
</feature>
<evidence type="ECO:0000313" key="3">
    <source>
        <dbReference type="EMBL" id="KAK0616009.1"/>
    </source>
</evidence>
<organism evidence="3 4">
    <name type="scientific">Bombardia bombarda</name>
    <dbReference type="NCBI Taxonomy" id="252184"/>
    <lineage>
        <taxon>Eukaryota</taxon>
        <taxon>Fungi</taxon>
        <taxon>Dikarya</taxon>
        <taxon>Ascomycota</taxon>
        <taxon>Pezizomycotina</taxon>
        <taxon>Sordariomycetes</taxon>
        <taxon>Sordariomycetidae</taxon>
        <taxon>Sordariales</taxon>
        <taxon>Lasiosphaeriaceae</taxon>
        <taxon>Bombardia</taxon>
    </lineage>
</organism>